<keyword evidence="1" id="KW-1133">Transmembrane helix</keyword>
<evidence type="ECO:0000313" key="2">
    <source>
        <dbReference type="EMBL" id="GFQ84327.1"/>
    </source>
</evidence>
<feature type="transmembrane region" description="Helical" evidence="1">
    <location>
        <begin position="33"/>
        <end position="53"/>
    </location>
</feature>
<evidence type="ECO:0000313" key="3">
    <source>
        <dbReference type="Proteomes" id="UP000887116"/>
    </source>
</evidence>
<name>A0A8X6FN80_TRICU</name>
<reference evidence="2" key="1">
    <citation type="submission" date="2020-07" db="EMBL/GenBank/DDBJ databases">
        <title>Multicomponent nature underlies the extraordinary mechanical properties of spider dragline silk.</title>
        <authorList>
            <person name="Kono N."/>
            <person name="Nakamura H."/>
            <person name="Mori M."/>
            <person name="Yoshida Y."/>
            <person name="Ohtoshi R."/>
            <person name="Malay A.D."/>
            <person name="Moran D.A.P."/>
            <person name="Tomita M."/>
            <person name="Numata K."/>
            <person name="Arakawa K."/>
        </authorList>
    </citation>
    <scope>NUCLEOTIDE SEQUENCE</scope>
</reference>
<feature type="transmembrane region" description="Helical" evidence="1">
    <location>
        <begin position="157"/>
        <end position="180"/>
    </location>
</feature>
<sequence>MYFTIHRKKELLTTTVNKLSRFPLLTRDVKKNLSAVILCSMTVIHSISILLTCNWRWTARYHAYGYEVENSYPQFSIISIKTFLKAIVFPTFTNLVSLVYCTLCQRCCLLIKNFTVEVLKTSPNAFGPSLQMEILRHKTKIDDVLESIHETFSLPSFFIFTTHFLTRANIIGWLLCFDLADYKPHMFTQTIFFGSNAFGCIVVTLRIVGGLPVQMKEFRDVFYKKSHLRLLIVGNMDEPQLKRELLDMPEVPLTGC</sequence>
<protein>
    <submittedName>
        <fullName evidence="2">Uncharacterized protein</fullName>
    </submittedName>
</protein>
<organism evidence="2 3">
    <name type="scientific">Trichonephila clavata</name>
    <name type="common">Joro spider</name>
    <name type="synonym">Nephila clavata</name>
    <dbReference type="NCBI Taxonomy" id="2740835"/>
    <lineage>
        <taxon>Eukaryota</taxon>
        <taxon>Metazoa</taxon>
        <taxon>Ecdysozoa</taxon>
        <taxon>Arthropoda</taxon>
        <taxon>Chelicerata</taxon>
        <taxon>Arachnida</taxon>
        <taxon>Araneae</taxon>
        <taxon>Araneomorphae</taxon>
        <taxon>Entelegynae</taxon>
        <taxon>Araneoidea</taxon>
        <taxon>Nephilidae</taxon>
        <taxon>Trichonephila</taxon>
    </lineage>
</organism>
<evidence type="ECO:0000256" key="1">
    <source>
        <dbReference type="SAM" id="Phobius"/>
    </source>
</evidence>
<dbReference type="AlphaFoldDB" id="A0A8X6FN80"/>
<accession>A0A8X6FN80</accession>
<keyword evidence="1" id="KW-0472">Membrane</keyword>
<keyword evidence="1" id="KW-0812">Transmembrane</keyword>
<gene>
    <name evidence="2" type="primary">AVEN_213416_1</name>
    <name evidence="2" type="ORF">TNCT_697041</name>
</gene>
<comment type="caution">
    <text evidence="2">The sequence shown here is derived from an EMBL/GenBank/DDBJ whole genome shotgun (WGS) entry which is preliminary data.</text>
</comment>
<dbReference type="EMBL" id="BMAO01012847">
    <property type="protein sequence ID" value="GFQ84327.1"/>
    <property type="molecule type" value="Genomic_DNA"/>
</dbReference>
<dbReference type="OrthoDB" id="6428147at2759"/>
<proteinExistence type="predicted"/>
<dbReference type="Proteomes" id="UP000887116">
    <property type="component" value="Unassembled WGS sequence"/>
</dbReference>
<keyword evidence="3" id="KW-1185">Reference proteome</keyword>
<feature type="transmembrane region" description="Helical" evidence="1">
    <location>
        <begin position="186"/>
        <end position="209"/>
    </location>
</feature>